<dbReference type="Gramene" id="evm.model.03.508">
    <property type="protein sequence ID" value="cds.evm.model.03.508"/>
    <property type="gene ID" value="evm.TU.03.508"/>
</dbReference>
<dbReference type="AlphaFoldDB" id="A0A803P9B5"/>
<organism evidence="1 2">
    <name type="scientific">Cannabis sativa</name>
    <name type="common">Hemp</name>
    <name type="synonym">Marijuana</name>
    <dbReference type="NCBI Taxonomy" id="3483"/>
    <lineage>
        <taxon>Eukaryota</taxon>
        <taxon>Viridiplantae</taxon>
        <taxon>Streptophyta</taxon>
        <taxon>Embryophyta</taxon>
        <taxon>Tracheophyta</taxon>
        <taxon>Spermatophyta</taxon>
        <taxon>Magnoliopsida</taxon>
        <taxon>eudicotyledons</taxon>
        <taxon>Gunneridae</taxon>
        <taxon>Pentapetalae</taxon>
        <taxon>rosids</taxon>
        <taxon>fabids</taxon>
        <taxon>Rosales</taxon>
        <taxon>Cannabaceae</taxon>
        <taxon>Cannabis</taxon>
    </lineage>
</organism>
<dbReference type="Proteomes" id="UP000596661">
    <property type="component" value="Chromosome 3"/>
</dbReference>
<reference evidence="1" key="1">
    <citation type="submission" date="2018-11" db="EMBL/GenBank/DDBJ databases">
        <authorList>
            <person name="Grassa J C."/>
        </authorList>
    </citation>
    <scope>NUCLEOTIDE SEQUENCE [LARGE SCALE GENOMIC DNA]</scope>
</reference>
<evidence type="ECO:0000313" key="2">
    <source>
        <dbReference type="Proteomes" id="UP000596661"/>
    </source>
</evidence>
<dbReference type="EMBL" id="UZAU01000261">
    <property type="status" value="NOT_ANNOTATED_CDS"/>
    <property type="molecule type" value="Genomic_DNA"/>
</dbReference>
<sequence>MGSSFLERTLAQGRELYDSKMQTDLVDHTTIQLEELSLGLLDEAMVDPPMEEVASQAADHVISQRAAAMADPLLRNTAAFGSTPLGPAHD</sequence>
<name>A0A803P9B5_CANSA</name>
<keyword evidence="2" id="KW-1185">Reference proteome</keyword>
<accession>A0A803P9B5</accession>
<evidence type="ECO:0000313" key="1">
    <source>
        <dbReference type="EnsemblPlants" id="cds.evm.model.03.508"/>
    </source>
</evidence>
<dbReference type="EnsemblPlants" id="evm.model.03.508">
    <property type="protein sequence ID" value="cds.evm.model.03.508"/>
    <property type="gene ID" value="evm.TU.03.508"/>
</dbReference>
<reference evidence="1" key="2">
    <citation type="submission" date="2021-03" db="UniProtKB">
        <authorList>
            <consortium name="EnsemblPlants"/>
        </authorList>
    </citation>
    <scope>IDENTIFICATION</scope>
</reference>
<protein>
    <submittedName>
        <fullName evidence="1">Uncharacterized protein</fullName>
    </submittedName>
</protein>
<proteinExistence type="predicted"/>